<dbReference type="RefSeq" id="WP_283754596.1">
    <property type="nucleotide sequence ID" value="NZ_JAQOSP010000101.1"/>
</dbReference>
<accession>A0ABT7AX45</accession>
<proteinExistence type="predicted"/>
<dbReference type="PANTHER" id="PTHR32308">
    <property type="entry name" value="LYASE BETA SUBUNIT, PUTATIVE (AFU_ORTHOLOGUE AFUA_4G13030)-RELATED"/>
    <property type="match status" value="1"/>
</dbReference>
<keyword evidence="5" id="KW-0456">Lyase</keyword>
<evidence type="ECO:0000259" key="4">
    <source>
        <dbReference type="Pfam" id="PF03328"/>
    </source>
</evidence>
<dbReference type="InterPro" id="IPR011206">
    <property type="entry name" value="Citrate_lyase_beta/mcl1/mcl2"/>
</dbReference>
<evidence type="ECO:0000256" key="1">
    <source>
        <dbReference type="ARBA" id="ARBA00001946"/>
    </source>
</evidence>
<feature type="domain" description="HpcH/HpaI aldolase/citrate lyase" evidence="4">
    <location>
        <begin position="42"/>
        <end position="255"/>
    </location>
</feature>
<name>A0ABT7AX45_9CYAN</name>
<dbReference type="Proteomes" id="UP001235303">
    <property type="component" value="Unassembled WGS sequence"/>
</dbReference>
<comment type="caution">
    <text evidence="5">The sequence shown here is derived from an EMBL/GenBank/DDBJ whole genome shotgun (WGS) entry which is preliminary data.</text>
</comment>
<protein>
    <submittedName>
        <fullName evidence="5">Aldolase/citrate lyase family protein</fullName>
    </submittedName>
</protein>
<reference evidence="5 6" key="1">
    <citation type="submission" date="2023-01" db="EMBL/GenBank/DDBJ databases">
        <title>Novel diversity within Roseofilum (Cyanobacteria; Desertifilaceae) from marine benthic mats with descriptions of four novel species.</title>
        <authorList>
            <person name="Wang Y."/>
            <person name="Berthold D.E."/>
            <person name="Hu J."/>
            <person name="Lefler F.W."/>
            <person name="Laughinghouse H.D. IV."/>
        </authorList>
    </citation>
    <scope>NUCLEOTIDE SEQUENCE [LARGE SCALE GENOMIC DNA]</scope>
    <source>
        <strain evidence="5 6">BLCC-M154</strain>
    </source>
</reference>
<dbReference type="EMBL" id="JAQOSP010000101">
    <property type="protein sequence ID" value="MDJ1170841.1"/>
    <property type="molecule type" value="Genomic_DNA"/>
</dbReference>
<evidence type="ECO:0000313" key="6">
    <source>
        <dbReference type="Proteomes" id="UP001235303"/>
    </source>
</evidence>
<evidence type="ECO:0000256" key="2">
    <source>
        <dbReference type="ARBA" id="ARBA00022723"/>
    </source>
</evidence>
<dbReference type="Gene3D" id="3.20.20.60">
    <property type="entry name" value="Phosphoenolpyruvate-binding domains"/>
    <property type="match status" value="1"/>
</dbReference>
<keyword evidence="2" id="KW-0479">Metal-binding</keyword>
<dbReference type="InterPro" id="IPR005000">
    <property type="entry name" value="Aldolase/citrate-lyase_domain"/>
</dbReference>
<dbReference type="GO" id="GO:0016829">
    <property type="term" value="F:lyase activity"/>
    <property type="evidence" value="ECO:0007669"/>
    <property type="project" value="UniProtKB-KW"/>
</dbReference>
<evidence type="ECO:0000256" key="3">
    <source>
        <dbReference type="ARBA" id="ARBA00022842"/>
    </source>
</evidence>
<dbReference type="InterPro" id="IPR040442">
    <property type="entry name" value="Pyrv_kinase-like_dom_sf"/>
</dbReference>
<keyword evidence="3" id="KW-0460">Magnesium</keyword>
<sequence length="324" mass="36140">MSEKFALEFKLHEHKFGLSANVYEYLNGYCSDSQFKPEFKRRSHLFVPLNKPRYLEKIGNNEVPADGFIWDLEDSIPADQKQVARDSIANLPPKPRIVEYNVRINVGEPQELEKDIKAIAQFPFDSVTLPKGESGDQIARLMEAIGEDKNYIVTIETIAGLKAIDDIARVLRKGRDALGFGVGDMSTDLGVDRISTCESPLFQQILGTIALTGKIHGLALFDSVSAKFNDPESSRKEAELSSHIYGFTGKKCINPKQLELINLVYSPTIAEIEEELETLESFLGGAKTNAHVVGGEYKGMPAFKAADRQIKKYLRQGYLAPIHF</sequence>
<dbReference type="PANTHER" id="PTHR32308:SF0">
    <property type="entry name" value="HPCH_HPAI ALDOLASE_CITRATE LYASE DOMAIN-CONTAINING PROTEIN"/>
    <property type="match status" value="1"/>
</dbReference>
<dbReference type="SUPFAM" id="SSF51621">
    <property type="entry name" value="Phosphoenolpyruvate/pyruvate domain"/>
    <property type="match status" value="1"/>
</dbReference>
<organism evidence="5 6">
    <name type="scientific">Roseofilum acuticapitatum BLCC-M154</name>
    <dbReference type="NCBI Taxonomy" id="3022444"/>
    <lineage>
        <taxon>Bacteria</taxon>
        <taxon>Bacillati</taxon>
        <taxon>Cyanobacteriota</taxon>
        <taxon>Cyanophyceae</taxon>
        <taxon>Desertifilales</taxon>
        <taxon>Desertifilaceae</taxon>
        <taxon>Roseofilum</taxon>
        <taxon>Roseofilum acuticapitatum</taxon>
    </lineage>
</organism>
<keyword evidence="6" id="KW-1185">Reference proteome</keyword>
<dbReference type="PIRSF" id="PIRSF015582">
    <property type="entry name" value="Cit_lyase_B"/>
    <property type="match status" value="1"/>
</dbReference>
<dbReference type="InterPro" id="IPR015813">
    <property type="entry name" value="Pyrv/PenolPyrv_kinase-like_dom"/>
</dbReference>
<evidence type="ECO:0000313" key="5">
    <source>
        <dbReference type="EMBL" id="MDJ1170841.1"/>
    </source>
</evidence>
<dbReference type="Pfam" id="PF03328">
    <property type="entry name" value="HpcH_HpaI"/>
    <property type="match status" value="1"/>
</dbReference>
<gene>
    <name evidence="5" type="ORF">PMG71_15515</name>
</gene>
<comment type="cofactor">
    <cofactor evidence="1">
        <name>Mg(2+)</name>
        <dbReference type="ChEBI" id="CHEBI:18420"/>
    </cofactor>
</comment>